<dbReference type="OrthoDB" id="9839194at2"/>
<organism evidence="2 3">
    <name type="scientific">Fulvimarina endophytica</name>
    <dbReference type="NCBI Taxonomy" id="2293836"/>
    <lineage>
        <taxon>Bacteria</taxon>
        <taxon>Pseudomonadati</taxon>
        <taxon>Pseudomonadota</taxon>
        <taxon>Alphaproteobacteria</taxon>
        <taxon>Hyphomicrobiales</taxon>
        <taxon>Aurantimonadaceae</taxon>
        <taxon>Fulvimarina</taxon>
    </lineage>
</organism>
<comment type="caution">
    <text evidence="2">The sequence shown here is derived from an EMBL/GenBank/DDBJ whole genome shotgun (WGS) entry which is preliminary data.</text>
</comment>
<name>A0A371X5F6_9HYPH</name>
<protein>
    <submittedName>
        <fullName evidence="2">Uncharacterized protein</fullName>
    </submittedName>
</protein>
<reference evidence="2 3" key="1">
    <citation type="submission" date="2018-08" db="EMBL/GenBank/DDBJ databases">
        <title>Fulvimarina sp. 85, whole genome shotgun sequence.</title>
        <authorList>
            <person name="Tuo L."/>
        </authorList>
    </citation>
    <scope>NUCLEOTIDE SEQUENCE [LARGE SCALE GENOMIC DNA]</scope>
    <source>
        <strain evidence="2 3">85</strain>
    </source>
</reference>
<feature type="compositionally biased region" description="Basic and acidic residues" evidence="1">
    <location>
        <begin position="777"/>
        <end position="786"/>
    </location>
</feature>
<dbReference type="RefSeq" id="WP_116682690.1">
    <property type="nucleotide sequence ID" value="NZ_QURL01000003.1"/>
</dbReference>
<feature type="compositionally biased region" description="Acidic residues" evidence="1">
    <location>
        <begin position="767"/>
        <end position="776"/>
    </location>
</feature>
<evidence type="ECO:0000256" key="1">
    <source>
        <dbReference type="SAM" id="MobiDB-lite"/>
    </source>
</evidence>
<feature type="region of interest" description="Disordered" evidence="1">
    <location>
        <begin position="750"/>
        <end position="811"/>
    </location>
</feature>
<dbReference type="AlphaFoldDB" id="A0A371X5F6"/>
<sequence>MTEFEYMMRLVEGEAAPRNGDVVHVVLDQAGRPVDRSSRVAQIGGRLFGKRHVYRFDLARTVRLQDVSSVFRPFLADERTELDFRLEVAPVRDRLETTAQALHSAHESPHQVLLGILRSIFGDLVDRDLGRGSGDIRNRILSDRERWEAEIVREIEARTGLKATMILQGAVEDGEITIETSGLEVVPRDLSQGAVRLRVKAVIEPTFSARRDTRLPETDIDRIALLDGVVGAAFRNEIWLYDYWYDVPTVERVLTERLDGVLASSGYRCRTLRTDPSGSKPNAEEQVLADIVWTGPKKREIRFTIDATFRLMREGGGRYDRTGPQPRKLWLEKRGLDAIKLAMHQREFFDLSNGELRRITDEVGAMLAAYAETEIGHRIDPVTTGANLPERRWFSTNSVDVPKAAYWTKHNVLQVEIAASAQVSFEKLGALIDYLDQRTTPRVGEGYDAKIETLVRTTMQSAIRETMEQIEYSGFFEQWEPPADMRAQIEAGRGTPFVRPRIETAIRARLKEIGASVGEVSVRAVDTQLKPFIDRLRSFQTIIVTGMVFPKGAKSRPEERAYAITMGSLSLQPDGVATILQNGLGALTRESMEGVVRNAAEPCLKTMTSADLDALDEAGSGGGRMSAEFGTLETIVRGALLRNFGFVVTLERVEVKTSELALLGRDVHSESYDRLRRIYDDDRYNKDLDREFERRRRESLTEQLEHLYNLRRSNRMVTDSDIRSARQIDQEIERLTEERLRLSLPAEGRHRSRFASEAKRAGLGGIDDADEADAGEATDHREEPAERSASPQPGAPQRASRRAVDDYGADD</sequence>
<gene>
    <name evidence="2" type="ORF">DYI37_08010</name>
</gene>
<accession>A0A371X5F6</accession>
<dbReference type="Proteomes" id="UP000264310">
    <property type="component" value="Unassembled WGS sequence"/>
</dbReference>
<dbReference type="EMBL" id="QURL01000003">
    <property type="protein sequence ID" value="RFC64274.1"/>
    <property type="molecule type" value="Genomic_DNA"/>
</dbReference>
<evidence type="ECO:0000313" key="2">
    <source>
        <dbReference type="EMBL" id="RFC64274.1"/>
    </source>
</evidence>
<proteinExistence type="predicted"/>
<evidence type="ECO:0000313" key="3">
    <source>
        <dbReference type="Proteomes" id="UP000264310"/>
    </source>
</evidence>
<keyword evidence="3" id="KW-1185">Reference proteome</keyword>